<dbReference type="AlphaFoldDB" id="A0A380W4S7"/>
<gene>
    <name evidence="1" type="ORF">NCTC12722_00660</name>
</gene>
<name>A0A380W4S7_AFIFE</name>
<organism evidence="1 2">
    <name type="scientific">Afipia felis</name>
    <name type="common">Cat scratch disease bacillus</name>
    <dbReference type="NCBI Taxonomy" id="1035"/>
    <lineage>
        <taxon>Bacteria</taxon>
        <taxon>Pseudomonadati</taxon>
        <taxon>Pseudomonadota</taxon>
        <taxon>Alphaproteobacteria</taxon>
        <taxon>Hyphomicrobiales</taxon>
        <taxon>Nitrobacteraceae</taxon>
        <taxon>Afipia</taxon>
    </lineage>
</organism>
<protein>
    <submittedName>
        <fullName evidence="1">Uncharacterized protein</fullName>
    </submittedName>
</protein>
<evidence type="ECO:0000313" key="1">
    <source>
        <dbReference type="EMBL" id="SUU83493.1"/>
    </source>
</evidence>
<sequence length="46" mass="5175">MRPCDAGVNIGKGCIWVVQVATRCVWRRKSGTFVMPILFGDLPWPL</sequence>
<evidence type="ECO:0000313" key="2">
    <source>
        <dbReference type="Proteomes" id="UP000254343"/>
    </source>
</evidence>
<proteinExistence type="predicted"/>
<accession>A0A380W4S7</accession>
<dbReference type="Proteomes" id="UP000254343">
    <property type="component" value="Unassembled WGS sequence"/>
</dbReference>
<reference evidence="1 2" key="1">
    <citation type="submission" date="2018-06" db="EMBL/GenBank/DDBJ databases">
        <authorList>
            <consortium name="Pathogen Informatics"/>
            <person name="Doyle S."/>
        </authorList>
    </citation>
    <scope>NUCLEOTIDE SEQUENCE [LARGE SCALE GENOMIC DNA]</scope>
    <source>
        <strain evidence="1 2">NCTC12722</strain>
    </source>
</reference>
<dbReference type="EMBL" id="UIGB01000001">
    <property type="protein sequence ID" value="SUU83493.1"/>
    <property type="molecule type" value="Genomic_DNA"/>
</dbReference>